<keyword evidence="5" id="KW-1185">Reference proteome</keyword>
<dbReference type="AlphaFoldDB" id="E3BMM2"/>
<dbReference type="GO" id="GO:0032259">
    <property type="term" value="P:methylation"/>
    <property type="evidence" value="ECO:0007669"/>
    <property type="project" value="UniProtKB-KW"/>
</dbReference>
<evidence type="ECO:0000256" key="3">
    <source>
        <dbReference type="ARBA" id="ARBA00022691"/>
    </source>
</evidence>
<dbReference type="CDD" id="cd02440">
    <property type="entry name" value="AdoMet_MTases"/>
    <property type="match status" value="1"/>
</dbReference>
<keyword evidence="1 4" id="KW-0489">Methyltransferase</keyword>
<dbReference type="PANTHER" id="PTHR43464">
    <property type="entry name" value="METHYLTRANSFERASE"/>
    <property type="match status" value="1"/>
</dbReference>
<evidence type="ECO:0000313" key="4">
    <source>
        <dbReference type="EMBL" id="EFP95767.1"/>
    </source>
</evidence>
<dbReference type="InterPro" id="IPR029063">
    <property type="entry name" value="SAM-dependent_MTases_sf"/>
</dbReference>
<dbReference type="GO" id="GO:0008168">
    <property type="term" value="F:methyltransferase activity"/>
    <property type="evidence" value="ECO:0007669"/>
    <property type="project" value="UniProtKB-KW"/>
</dbReference>
<keyword evidence="2 4" id="KW-0808">Transferase</keyword>
<proteinExistence type="predicted"/>
<organism evidence="4 5">
    <name type="scientific">Vibrio caribbeanicus ATCC BAA-2122</name>
    <dbReference type="NCBI Taxonomy" id="796620"/>
    <lineage>
        <taxon>Bacteria</taxon>
        <taxon>Pseudomonadati</taxon>
        <taxon>Pseudomonadota</taxon>
        <taxon>Gammaproteobacteria</taxon>
        <taxon>Vibrionales</taxon>
        <taxon>Vibrionaceae</taxon>
        <taxon>Vibrio</taxon>
    </lineage>
</organism>
<dbReference type="PANTHER" id="PTHR43464:SF19">
    <property type="entry name" value="UBIQUINONE BIOSYNTHESIS O-METHYLTRANSFERASE, MITOCHONDRIAL"/>
    <property type="match status" value="1"/>
</dbReference>
<dbReference type="OrthoDB" id="9791837at2"/>
<evidence type="ECO:0000256" key="2">
    <source>
        <dbReference type="ARBA" id="ARBA00022679"/>
    </source>
</evidence>
<gene>
    <name evidence="4" type="ORF">VIBC2010_17490</name>
</gene>
<dbReference type="STRING" id="796620.VIBC2010_17490"/>
<protein>
    <submittedName>
        <fullName evidence="4">SAM-dependent methyltransferase</fullName>
    </submittedName>
</protein>
<keyword evidence="3" id="KW-0949">S-adenosyl-L-methionine</keyword>
<accession>E3BMM2</accession>
<evidence type="ECO:0000313" key="5">
    <source>
        <dbReference type="Proteomes" id="UP000002943"/>
    </source>
</evidence>
<dbReference type="EMBL" id="AEIU01000088">
    <property type="protein sequence ID" value="EFP95767.1"/>
    <property type="molecule type" value="Genomic_DNA"/>
</dbReference>
<dbReference type="SUPFAM" id="SSF53335">
    <property type="entry name" value="S-adenosyl-L-methionine-dependent methyltransferases"/>
    <property type="match status" value="1"/>
</dbReference>
<sequence>MANIWDDVAASWDLNPESNDLANKAFESLQELVDLKGLHILDFGCGTGLLSEKMAPLAKDIVALDSSEAMIEQLDKKELKNVEPVVDMLSRGLAAMHPAFRAQFDLVVASSVCNYLNNYSDIADIVFSLLDPGSYFVHWDTLSDDSSEGGISMAHANQVLTSVGFQTVDISTPFSVGSEKIIMVVARK</sequence>
<dbReference type="Proteomes" id="UP000002943">
    <property type="component" value="Unassembled WGS sequence"/>
</dbReference>
<dbReference type="Pfam" id="PF13489">
    <property type="entry name" value="Methyltransf_23"/>
    <property type="match status" value="1"/>
</dbReference>
<evidence type="ECO:0000256" key="1">
    <source>
        <dbReference type="ARBA" id="ARBA00022603"/>
    </source>
</evidence>
<name>E3BMM2_9VIBR</name>
<reference evidence="4 5" key="1">
    <citation type="journal article" date="2012" name="Int. J. Syst. Evol. Microbiol.">
        <title>Vibrio caribbeanicus sp. nov., isolated from the marine sponge Scleritoderma cyanea.</title>
        <authorList>
            <person name="Hoffmann M."/>
            <person name="Monday S.R."/>
            <person name="Allard M.W."/>
            <person name="Strain E.A."/>
            <person name="Whittaker P."/>
            <person name="Naum M."/>
            <person name="McCarthy P.J."/>
            <person name="Lopez J.V."/>
            <person name="Fischer M."/>
            <person name="Brown E.W."/>
        </authorList>
    </citation>
    <scope>NUCLEOTIDE SEQUENCE [LARGE SCALE GENOMIC DNA]</scope>
    <source>
        <strain evidence="4 5">ATCC BAA-2122</strain>
    </source>
</reference>
<dbReference type="Gene3D" id="3.40.50.150">
    <property type="entry name" value="Vaccinia Virus protein VP39"/>
    <property type="match status" value="1"/>
</dbReference>
<comment type="caution">
    <text evidence="4">The sequence shown here is derived from an EMBL/GenBank/DDBJ whole genome shotgun (WGS) entry which is preliminary data.</text>
</comment>
<dbReference type="eggNOG" id="COG0500">
    <property type="taxonomic scope" value="Bacteria"/>
</dbReference>
<dbReference type="RefSeq" id="WP_009602365.1">
    <property type="nucleotide sequence ID" value="NZ_AEIU01000088.1"/>
</dbReference>